<dbReference type="EMBL" id="JASPKY010000004">
    <property type="protein sequence ID" value="KAK9755021.1"/>
    <property type="molecule type" value="Genomic_DNA"/>
</dbReference>
<dbReference type="GO" id="GO:0005737">
    <property type="term" value="C:cytoplasm"/>
    <property type="evidence" value="ECO:0007669"/>
    <property type="project" value="TreeGrafter"/>
</dbReference>
<gene>
    <name evidence="2" type="ORF">QE152_g809</name>
</gene>
<dbReference type="InterPro" id="IPR013598">
    <property type="entry name" value="Exportin-1/Importin-b-like"/>
</dbReference>
<dbReference type="InterPro" id="IPR058537">
    <property type="entry name" value="TPR_TNPO3_IPO13_4th"/>
</dbReference>
<dbReference type="Gene3D" id="1.25.10.10">
    <property type="entry name" value="Leucine-rich Repeat Variant"/>
    <property type="match status" value="2"/>
</dbReference>
<dbReference type="PANTHER" id="PTHR12363:SF42">
    <property type="entry name" value="TRANSPORTIN-3"/>
    <property type="match status" value="1"/>
</dbReference>
<organism evidence="2 3">
    <name type="scientific">Popillia japonica</name>
    <name type="common">Japanese beetle</name>
    <dbReference type="NCBI Taxonomy" id="7064"/>
    <lineage>
        <taxon>Eukaryota</taxon>
        <taxon>Metazoa</taxon>
        <taxon>Ecdysozoa</taxon>
        <taxon>Arthropoda</taxon>
        <taxon>Hexapoda</taxon>
        <taxon>Insecta</taxon>
        <taxon>Pterygota</taxon>
        <taxon>Neoptera</taxon>
        <taxon>Endopterygota</taxon>
        <taxon>Coleoptera</taxon>
        <taxon>Polyphaga</taxon>
        <taxon>Scarabaeiformia</taxon>
        <taxon>Scarabaeidae</taxon>
        <taxon>Rutelinae</taxon>
        <taxon>Popillia</taxon>
    </lineage>
</organism>
<dbReference type="SUPFAM" id="SSF48371">
    <property type="entry name" value="ARM repeat"/>
    <property type="match status" value="1"/>
</dbReference>
<dbReference type="Pfam" id="PF24138">
    <property type="entry name" value="TPR_TNPO3_IPO13_2nd"/>
    <property type="match status" value="1"/>
</dbReference>
<comment type="caution">
    <text evidence="2">The sequence shown here is derived from an EMBL/GenBank/DDBJ whole genome shotgun (WGS) entry which is preliminary data.</text>
</comment>
<evidence type="ECO:0000313" key="2">
    <source>
        <dbReference type="EMBL" id="KAK9755021.1"/>
    </source>
</evidence>
<dbReference type="Proteomes" id="UP001458880">
    <property type="component" value="Unassembled WGS sequence"/>
</dbReference>
<dbReference type="InterPro" id="IPR016024">
    <property type="entry name" value="ARM-type_fold"/>
</dbReference>
<accession>A0AAW1NBB7</accession>
<protein>
    <submittedName>
        <fullName evidence="2">Exportin 1-like protein</fullName>
    </submittedName>
</protein>
<sequence>MEQKPSLDIVYLAISTLYSNPNATEKERASQWLADLQKSVHAWTVADELLHHKRDLESCYFAAQTMRTKIHQSFHELPVEAHLSLRDSLLDHISQITEGTNTVIVTQLSLALADLVLQMPSWQRAALDLINRFSQTHLWPLLEVLTVLPEELESRSVRLGENRRLEVLEDFKLCAPTVNEFLKHCCNNYSSNIHENVQVNIKIIRCFTSWVSLGAIPLQDISDNVVVSHTFSVLCYKQESDKHQPVVGALHDASTDCVCTLLQCLEDNNNQHSLETYLFNSVLSFEVAYHLSVANEDQEKSMNYCRIFTELGEAFLEKIVNASTETSNHFAMKVFDLVLVCVGHHDYEVAEITFNLWYLLSEELYQKNNKPMTELYRPYVERLVTALCRHCQMEPDHDGLLEDGDDFKDFRMKVSDLIKDVVFIVGSSSCFRQMFLNLQAPGVTWDSTEAALFIMQAVGKNVLPTESEVVPKVVEAILNIPENTHIAVRHTSVLLLGELCEWVEKHPESLDPILSFLVCCLPQAGIGAAAATALQNICAACNDHMPRHIPILLQLLHQVDTFAITNNAVIGLLKGVAAIVGCMPHPDITPALRELCFMQVTPICQLIEQDAIPVRGTKTDPVLWLDRLSSVFRHVVLTTAEGETHPCRAVVLEVWPVLSSTFDKYQASGETHPCRAVVLEVWPVLSSTFDKYQADVRIMERCCRSVRFMLRCVSQQVKEILESLVSQIIQIYSLHKHSCFLYLGSILVDEYAIDATCVQGLLEMLRAFIGPTFEILREENGLRNHPDTVDDFFRLCARFTQRAPTQFLKCSAIGHIFQCGLLACSLDHKEANTSVMKFFFDLVSTARSSKKQADYEERSKLVRHILEEYGQQLIANLVHASVFCLHSYMLPEVADVILELLELDRESVGKWLANAVESLPKDGNGIITVSPQQLNEFHLTVCRSNTSKSVSHALKDLTRLYR</sequence>
<dbReference type="GO" id="GO:0031267">
    <property type="term" value="F:small GTPase binding"/>
    <property type="evidence" value="ECO:0007669"/>
    <property type="project" value="InterPro"/>
</dbReference>
<evidence type="ECO:0000313" key="3">
    <source>
        <dbReference type="Proteomes" id="UP001458880"/>
    </source>
</evidence>
<dbReference type="Pfam" id="PF03810">
    <property type="entry name" value="IBN_N"/>
    <property type="match status" value="1"/>
</dbReference>
<dbReference type="Pfam" id="PF24139">
    <property type="entry name" value="TPR_TNPO3_IPO13_4th"/>
    <property type="match status" value="1"/>
</dbReference>
<dbReference type="InterPro" id="IPR011989">
    <property type="entry name" value="ARM-like"/>
</dbReference>
<dbReference type="PANTHER" id="PTHR12363">
    <property type="entry name" value="TRANSPORTIN 3 AND IMPORTIN 13"/>
    <property type="match status" value="1"/>
</dbReference>
<dbReference type="InterPro" id="IPR057942">
    <property type="entry name" value="TPR_TNPO3_IPO13_3rd"/>
</dbReference>
<keyword evidence="3" id="KW-1185">Reference proteome</keyword>
<dbReference type="Pfam" id="PF08389">
    <property type="entry name" value="Xpo1"/>
    <property type="match status" value="1"/>
</dbReference>
<dbReference type="GO" id="GO:0006606">
    <property type="term" value="P:protein import into nucleus"/>
    <property type="evidence" value="ECO:0007669"/>
    <property type="project" value="TreeGrafter"/>
</dbReference>
<feature type="domain" description="Importin N-terminal" evidence="1">
    <location>
        <begin position="29"/>
        <end position="95"/>
    </location>
</feature>
<name>A0AAW1NBB7_POPJA</name>
<evidence type="ECO:0000259" key="1">
    <source>
        <dbReference type="SMART" id="SM00913"/>
    </source>
</evidence>
<dbReference type="SMART" id="SM00913">
    <property type="entry name" value="IBN_N"/>
    <property type="match status" value="1"/>
</dbReference>
<reference evidence="2 3" key="1">
    <citation type="journal article" date="2024" name="BMC Genomics">
        <title>De novo assembly and annotation of Popillia japonica's genome with initial clues to its potential as an invasive pest.</title>
        <authorList>
            <person name="Cucini C."/>
            <person name="Boschi S."/>
            <person name="Funari R."/>
            <person name="Cardaioli E."/>
            <person name="Iannotti N."/>
            <person name="Marturano G."/>
            <person name="Paoli F."/>
            <person name="Bruttini M."/>
            <person name="Carapelli A."/>
            <person name="Frati F."/>
            <person name="Nardi F."/>
        </authorList>
    </citation>
    <scope>NUCLEOTIDE SEQUENCE [LARGE SCALE GENOMIC DNA]</scope>
    <source>
        <strain evidence="2">DMR45628</strain>
    </source>
</reference>
<dbReference type="InterPro" id="IPR057941">
    <property type="entry name" value="TPR_TNPO3_IPO13_2nd"/>
</dbReference>
<dbReference type="Pfam" id="PF24140">
    <property type="entry name" value="TPR_TNPO3_IPO13_3rd"/>
    <property type="match status" value="1"/>
</dbReference>
<dbReference type="AlphaFoldDB" id="A0AAW1NBB7"/>
<dbReference type="InterPro" id="IPR001494">
    <property type="entry name" value="Importin-beta_N"/>
</dbReference>
<dbReference type="InterPro" id="IPR051345">
    <property type="entry name" value="Importin_beta-like_NTR"/>
</dbReference>
<proteinExistence type="predicted"/>